<organism evidence="1 2">
    <name type="scientific">Chengkuizengella axinellae</name>
    <dbReference type="NCBI Taxonomy" id="3064388"/>
    <lineage>
        <taxon>Bacteria</taxon>
        <taxon>Bacillati</taxon>
        <taxon>Bacillota</taxon>
        <taxon>Bacilli</taxon>
        <taxon>Bacillales</taxon>
        <taxon>Paenibacillaceae</taxon>
        <taxon>Chengkuizengella</taxon>
    </lineage>
</organism>
<reference evidence="1 2" key="1">
    <citation type="submission" date="2023-08" db="EMBL/GenBank/DDBJ databases">
        <authorList>
            <person name="Park J.-S."/>
        </authorList>
    </citation>
    <scope>NUCLEOTIDE SEQUENCE [LARGE SCALE GENOMIC DNA]</scope>
    <source>
        <strain evidence="1 2">2205SS18-9</strain>
    </source>
</reference>
<dbReference type="EMBL" id="JAVAMP010000002">
    <property type="protein sequence ID" value="MDP5274016.1"/>
    <property type="molecule type" value="Genomic_DNA"/>
</dbReference>
<accession>A0ABT9IXB4</accession>
<gene>
    <name evidence="1" type="ORF">Q5Y73_07860</name>
</gene>
<comment type="caution">
    <text evidence="1">The sequence shown here is derived from an EMBL/GenBank/DDBJ whole genome shotgun (WGS) entry which is preliminary data.</text>
</comment>
<evidence type="ECO:0000313" key="1">
    <source>
        <dbReference type="EMBL" id="MDP5274016.1"/>
    </source>
</evidence>
<dbReference type="Proteomes" id="UP001231941">
    <property type="component" value="Unassembled WGS sequence"/>
</dbReference>
<evidence type="ECO:0000313" key="2">
    <source>
        <dbReference type="Proteomes" id="UP001231941"/>
    </source>
</evidence>
<sequence>MKELKASVSVKDTNAFKQLLAILLFAYENASDDVKRVIEDRLHTITKYIHCEWKDGMEDE</sequence>
<proteinExistence type="predicted"/>
<keyword evidence="2" id="KW-1185">Reference proteome</keyword>
<dbReference type="RefSeq" id="WP_305991307.1">
    <property type="nucleotide sequence ID" value="NZ_JAVAMP010000002.1"/>
</dbReference>
<protein>
    <submittedName>
        <fullName evidence="1">Uncharacterized protein</fullName>
    </submittedName>
</protein>
<name>A0ABT9IXB4_9BACL</name>